<comment type="subcellular location">
    <subcellularLocation>
        <location evidence="2">Cytoplasm</location>
    </subcellularLocation>
</comment>
<evidence type="ECO:0000256" key="3">
    <source>
        <dbReference type="ARBA" id="ARBA00005995"/>
    </source>
</evidence>
<dbReference type="Gene3D" id="3.50.50.60">
    <property type="entry name" value="FAD/NAD(P)-binding domain"/>
    <property type="match status" value="2"/>
</dbReference>
<reference evidence="9 10" key="1">
    <citation type="submission" date="2023-09" db="EMBL/GenBank/DDBJ databases">
        <title>Nesidiocoris tenuis whole genome shotgun sequence.</title>
        <authorList>
            <person name="Shibata T."/>
            <person name="Shimoda M."/>
            <person name="Kobayashi T."/>
            <person name="Uehara T."/>
        </authorList>
    </citation>
    <scope>NUCLEOTIDE SEQUENCE [LARGE SCALE GENOMIC DNA]</scope>
    <source>
        <strain evidence="9 10">Japan</strain>
    </source>
</reference>
<keyword evidence="10" id="KW-1185">Reference proteome</keyword>
<dbReference type="InterPro" id="IPR002937">
    <property type="entry name" value="Amino_oxidase"/>
</dbReference>
<dbReference type="Proteomes" id="UP001307889">
    <property type="component" value="Chromosome 13"/>
</dbReference>
<protein>
    <submittedName>
        <fullName evidence="9">Flavin containing amine oxidoreductase</fullName>
    </submittedName>
</protein>
<feature type="domain" description="Amine oxidase" evidence="8">
    <location>
        <begin position="22"/>
        <end position="115"/>
    </location>
</feature>
<evidence type="ECO:0000313" key="10">
    <source>
        <dbReference type="Proteomes" id="UP001307889"/>
    </source>
</evidence>
<evidence type="ECO:0000313" key="9">
    <source>
        <dbReference type="EMBL" id="BET01899.1"/>
    </source>
</evidence>
<organism evidence="9 10">
    <name type="scientific">Nesidiocoris tenuis</name>
    <dbReference type="NCBI Taxonomy" id="355587"/>
    <lineage>
        <taxon>Eukaryota</taxon>
        <taxon>Metazoa</taxon>
        <taxon>Ecdysozoa</taxon>
        <taxon>Arthropoda</taxon>
        <taxon>Hexapoda</taxon>
        <taxon>Insecta</taxon>
        <taxon>Pterygota</taxon>
        <taxon>Neoptera</taxon>
        <taxon>Paraneoptera</taxon>
        <taxon>Hemiptera</taxon>
        <taxon>Heteroptera</taxon>
        <taxon>Panheteroptera</taxon>
        <taxon>Cimicomorpha</taxon>
        <taxon>Miridae</taxon>
        <taxon>Dicyphina</taxon>
        <taxon>Nesidiocoris</taxon>
    </lineage>
</organism>
<dbReference type="InterPro" id="IPR036188">
    <property type="entry name" value="FAD/NAD-bd_sf"/>
</dbReference>
<evidence type="ECO:0000256" key="2">
    <source>
        <dbReference type="ARBA" id="ARBA00004496"/>
    </source>
</evidence>
<comment type="similarity">
    <text evidence="3">Belongs to the flavin monoamine oxidase family.</text>
</comment>
<dbReference type="Gene3D" id="3.90.660.10">
    <property type="match status" value="1"/>
</dbReference>
<dbReference type="EMBL" id="AP028921">
    <property type="protein sequence ID" value="BET01899.1"/>
    <property type="molecule type" value="Genomic_DNA"/>
</dbReference>
<evidence type="ECO:0000256" key="4">
    <source>
        <dbReference type="ARBA" id="ARBA00022490"/>
    </source>
</evidence>
<evidence type="ECO:0000256" key="1">
    <source>
        <dbReference type="ARBA" id="ARBA00001974"/>
    </source>
</evidence>
<keyword evidence="6" id="KW-0274">FAD</keyword>
<dbReference type="PANTHER" id="PTHR10742">
    <property type="entry name" value="FLAVIN MONOAMINE OXIDASE"/>
    <property type="match status" value="1"/>
</dbReference>
<dbReference type="PANTHER" id="PTHR10742:SF405">
    <property type="entry name" value="PEROXISOMAL N(1)-ACETYL-SPERMINE_SPERMIDINE OXIDASE"/>
    <property type="match status" value="1"/>
</dbReference>
<keyword evidence="4" id="KW-0963">Cytoplasm</keyword>
<keyword evidence="7" id="KW-0560">Oxidoreductase</keyword>
<proteinExistence type="inferred from homology"/>
<evidence type="ECO:0000256" key="7">
    <source>
        <dbReference type="ARBA" id="ARBA00023002"/>
    </source>
</evidence>
<gene>
    <name evidence="9" type="ORF">NTJ_14717</name>
</gene>
<dbReference type="InterPro" id="IPR050281">
    <property type="entry name" value="Flavin_monoamine_oxidase"/>
</dbReference>
<dbReference type="SUPFAM" id="SSF51905">
    <property type="entry name" value="FAD/NAD(P)-binding domain"/>
    <property type="match status" value="1"/>
</dbReference>
<evidence type="ECO:0000259" key="8">
    <source>
        <dbReference type="Pfam" id="PF01593"/>
    </source>
</evidence>
<feature type="domain" description="Amine oxidase" evidence="8">
    <location>
        <begin position="284"/>
        <end position="512"/>
    </location>
</feature>
<evidence type="ECO:0000256" key="5">
    <source>
        <dbReference type="ARBA" id="ARBA00022630"/>
    </source>
</evidence>
<comment type="cofactor">
    <cofactor evidence="1">
        <name>FAD</name>
        <dbReference type="ChEBI" id="CHEBI:57692"/>
    </cofactor>
</comment>
<accession>A0ABN7BC64</accession>
<evidence type="ECO:0000256" key="6">
    <source>
        <dbReference type="ARBA" id="ARBA00022827"/>
    </source>
</evidence>
<keyword evidence="5" id="KW-0285">Flavoprotein</keyword>
<dbReference type="SUPFAM" id="SSF54373">
    <property type="entry name" value="FAD-linked reductases, C-terminal domain"/>
    <property type="match status" value="1"/>
</dbReference>
<sequence length="543" mass="60037">MAAEVETCEAIKCKVVIIGAGIAGLSAASLLAKNDVTDLYVLEARNRIGGRILSIEQAGASLELGANWIHGVLGNPIYEMAVANNLIDIVQTPKPHRVVAALEDGKQVPFSVLQETYEAYMCFFHRCEEYFLCQYLPPQGIESVGEHIELEIALYLDKIVQPEERHMKKLIFDCLLKRETCISGCDTMSDIDLLELGSYTELQGGNISLPSGFSSILEPASKDIPPDKILKRHVVKLIKWAGADWKFDDIDNASDDSEKTVVGADRSSGLGTIPENEPVLHESDANTIEVTCDNGKRFICEHVICTIPLGVLKDKADSLFSPPLPQHKQEAIEKLLFGTVNKIFLVYERPFLHPDIEKVMLLWDVDPAQKGDISDDWYKKIYSFSRPADSETVLIGWISGKEAEYVETLPDSIVADKCTSILRKFLNDPYVPKPKACVCSKWRSQPFTRGAYSAIAVGASQCDIENLAQPLYTDNSDSAKPRILFAGEHTHSSFYSTAHGAYLTGRACAQALVDYQPSMTVSCQDTGDLSSWIRGISLEDYSQ</sequence>
<name>A0ABN7BC64_9HEMI</name>
<dbReference type="Pfam" id="PF01593">
    <property type="entry name" value="Amino_oxidase"/>
    <property type="match status" value="2"/>
</dbReference>